<dbReference type="OMA" id="NVCPFCH"/>
<accession>A0A328PYD7</accession>
<dbReference type="PANTHER" id="PTHR42947">
    <property type="entry name" value="COB--COM HETERODISULFIDE REDUCTASE SUBUNIT B 1"/>
    <property type="match status" value="1"/>
</dbReference>
<comment type="similarity">
    <text evidence="3">Belongs to the HdrB family.</text>
</comment>
<feature type="domain" description="Cysteine-rich" evidence="6">
    <location>
        <begin position="147"/>
        <end position="239"/>
    </location>
</feature>
<dbReference type="PANTHER" id="PTHR42947:SF1">
    <property type="entry name" value="COB--COM HETERODISULFIDE REDUCTASE SUBUNIT B 1"/>
    <property type="match status" value="1"/>
</dbReference>
<keyword evidence="5" id="KW-0560">Oxidoreductase</keyword>
<dbReference type="InterPro" id="IPR051278">
    <property type="entry name" value="HdrB/HdrD_reductase"/>
</dbReference>
<evidence type="ECO:0000256" key="4">
    <source>
        <dbReference type="ARBA" id="ARBA00022994"/>
    </source>
</evidence>
<comment type="pathway">
    <text evidence="2">Cofactor metabolism; coenzyme M-coenzyme B heterodisulfide reduction; coenzyme B and coenzyme M from coenzyme M-coenzyme B heterodisulfide: step 1/1.</text>
</comment>
<proteinExistence type="inferred from homology"/>
<comment type="caution">
    <text evidence="7">The sequence shown here is derived from an EMBL/GenBank/DDBJ whole genome shotgun (WGS) entry which is preliminary data.</text>
</comment>
<evidence type="ECO:0000256" key="5">
    <source>
        <dbReference type="ARBA" id="ARBA00023002"/>
    </source>
</evidence>
<feature type="domain" description="Cysteine-rich" evidence="6">
    <location>
        <begin position="3"/>
        <end position="85"/>
    </location>
</feature>
<dbReference type="AlphaFoldDB" id="A0A328PYD7"/>
<name>A0A328PYD7_9EURY</name>
<evidence type="ECO:0000313" key="7">
    <source>
        <dbReference type="EMBL" id="RAP02942.1"/>
    </source>
</evidence>
<dbReference type="Proteomes" id="UP000248557">
    <property type="component" value="Unassembled WGS sequence"/>
</dbReference>
<gene>
    <name evidence="7" type="ORF">CA615_05020</name>
</gene>
<dbReference type="RefSeq" id="WP_011406600.1">
    <property type="nucleotide sequence ID" value="NZ_CATZXA010000107.1"/>
</dbReference>
<dbReference type="GO" id="GO:0051912">
    <property type="term" value="F:CoB--CoM heterodisulfide reductase activity"/>
    <property type="evidence" value="ECO:0007669"/>
    <property type="project" value="InterPro"/>
</dbReference>
<dbReference type="EMBL" id="NGJK01000062">
    <property type="protein sequence ID" value="RAP02942.1"/>
    <property type="molecule type" value="Genomic_DNA"/>
</dbReference>
<dbReference type="NCBIfam" id="TIGR03288">
    <property type="entry name" value="CoB_CoM_SS_B"/>
    <property type="match status" value="1"/>
</dbReference>
<comment type="function">
    <text evidence="1">Part of a complex that catalyzes the reversible reduction of CoM-S-S-CoB to the thiol-coenzymes H-S-CoM (coenzyme M) and H-S-CoB (coenzyme B).</text>
</comment>
<dbReference type="InterPro" id="IPR017678">
    <property type="entry name" value="CoB/CoM_hetero-S_Rdtase_bsu"/>
</dbReference>
<dbReference type="GeneID" id="3855259"/>
<reference evidence="7 8" key="1">
    <citation type="submission" date="2017-05" db="EMBL/GenBank/DDBJ databases">
        <title>Host range expansion of the Methanosphaera genus to humans and monogastric animals involves recent and extensive reduction in genome content.</title>
        <authorList>
            <person name="Hoedt E.C."/>
            <person name="Volmer J.G."/>
            <person name="Parks D.H."/>
            <person name="Rosewarne C.P."/>
            <person name="Denman S.E."/>
            <person name="Mcsweeney C.S."/>
            <person name="O Cuiv P."/>
            <person name="Hugenholtz P."/>
            <person name="Tyson G.W."/>
            <person name="Morrison M."/>
        </authorList>
    </citation>
    <scope>NUCLEOTIDE SEQUENCE [LARGE SCALE GENOMIC DNA]</scope>
    <source>
        <strain evidence="7 8">PA5</strain>
    </source>
</reference>
<organism evidence="7 8">
    <name type="scientific">Methanosphaera stadtmanae</name>
    <dbReference type="NCBI Taxonomy" id="2317"/>
    <lineage>
        <taxon>Archaea</taxon>
        <taxon>Methanobacteriati</taxon>
        <taxon>Methanobacteriota</taxon>
        <taxon>Methanomada group</taxon>
        <taxon>Methanobacteria</taxon>
        <taxon>Methanobacteriales</taxon>
        <taxon>Methanobacteriaceae</taxon>
        <taxon>Methanosphaera</taxon>
    </lineage>
</organism>
<sequence length="297" mass="32718">MAYAYFLGCIMNNRYPGIEKSTRVLMDKLGVELTDMDGASCCPAPGVFGSFDKETWATIAARNITIAEDMGADILTECNGCFGSLHEANDLLKEDKEFKEKVNGSLSEIGREFKGESNVRHFAEVLYNDIGLEKIAEAFEKDLNLNVAVHYGCHFLKPSDEIGIDNPKNPKILDELVEITGAKSVPYADKMMCCGAGGGLRARDLDVTTSFTHEKLENMKAAGVDAIVDVCPFCHMQFDVGQTEVNERYNTDFAIPVLHLAQLYGLAMGLSPEDLTLDKQVVDPAELVQKMNTPREE</sequence>
<evidence type="ECO:0000256" key="2">
    <source>
        <dbReference type="ARBA" id="ARBA00004808"/>
    </source>
</evidence>
<evidence type="ECO:0000313" key="8">
    <source>
        <dbReference type="Proteomes" id="UP000248557"/>
    </source>
</evidence>
<dbReference type="InterPro" id="IPR004017">
    <property type="entry name" value="Cys_rich_dom"/>
</dbReference>
<evidence type="ECO:0000256" key="1">
    <source>
        <dbReference type="ARBA" id="ARBA00003406"/>
    </source>
</evidence>
<protein>
    <submittedName>
        <fullName evidence="7">CoB--CoM heterodisulfide reductase subunit B</fullName>
    </submittedName>
</protein>
<evidence type="ECO:0000256" key="3">
    <source>
        <dbReference type="ARBA" id="ARBA00010431"/>
    </source>
</evidence>
<dbReference type="UniPathway" id="UPA00647">
    <property type="reaction ID" value="UER00700"/>
</dbReference>
<evidence type="ECO:0000259" key="6">
    <source>
        <dbReference type="Pfam" id="PF02754"/>
    </source>
</evidence>
<dbReference type="GO" id="GO:0015948">
    <property type="term" value="P:methanogenesis"/>
    <property type="evidence" value="ECO:0007669"/>
    <property type="project" value="UniProtKB-KW"/>
</dbReference>
<dbReference type="Pfam" id="PF02754">
    <property type="entry name" value="CCG"/>
    <property type="match status" value="2"/>
</dbReference>
<keyword evidence="4" id="KW-0484">Methanogenesis</keyword>
<dbReference type="Gene3D" id="1.20.1050.140">
    <property type="match status" value="1"/>
</dbReference>